<keyword evidence="8" id="KW-1185">Reference proteome</keyword>
<dbReference type="PROSITE" id="PS51764">
    <property type="entry name" value="GH26"/>
    <property type="match status" value="1"/>
</dbReference>
<organism evidence="7 8">
    <name type="scientific">Aminipila butyrica</name>
    <dbReference type="NCBI Taxonomy" id="433296"/>
    <lineage>
        <taxon>Bacteria</taxon>
        <taxon>Bacillati</taxon>
        <taxon>Bacillota</taxon>
        <taxon>Clostridia</taxon>
        <taxon>Peptostreptococcales</taxon>
        <taxon>Anaerovoracaceae</taxon>
        <taxon>Aminipila</taxon>
    </lineage>
</organism>
<feature type="active site" description="Proton donor" evidence="4">
    <location>
        <position position="328"/>
    </location>
</feature>
<dbReference type="Gene3D" id="3.20.20.80">
    <property type="entry name" value="Glycosidases"/>
    <property type="match status" value="1"/>
</dbReference>
<gene>
    <name evidence="7" type="ORF">Ami103574_06425</name>
</gene>
<dbReference type="InterPro" id="IPR000805">
    <property type="entry name" value="Glyco_hydro_26"/>
</dbReference>
<feature type="signal peptide" evidence="5">
    <location>
        <begin position="1"/>
        <end position="23"/>
    </location>
</feature>
<dbReference type="PANTHER" id="PTHR40079">
    <property type="entry name" value="MANNAN ENDO-1,4-BETA-MANNOSIDASE E-RELATED"/>
    <property type="match status" value="1"/>
</dbReference>
<comment type="similarity">
    <text evidence="1 4">Belongs to the glycosyl hydrolase 26 family.</text>
</comment>
<proteinExistence type="inferred from homology"/>
<evidence type="ECO:0000313" key="7">
    <source>
        <dbReference type="EMBL" id="QIB68979.1"/>
    </source>
</evidence>
<accession>A0A858BUW3</accession>
<dbReference type="GO" id="GO:0006080">
    <property type="term" value="P:substituted mannan metabolic process"/>
    <property type="evidence" value="ECO:0007669"/>
    <property type="project" value="InterPro"/>
</dbReference>
<name>A0A858BUW3_9FIRM</name>
<dbReference type="InterPro" id="IPR022790">
    <property type="entry name" value="GH26_dom"/>
</dbReference>
<dbReference type="AlphaFoldDB" id="A0A858BUW3"/>
<reference evidence="7 8" key="1">
    <citation type="submission" date="2020-02" db="EMBL/GenBank/DDBJ databases">
        <authorList>
            <person name="Kim Y.B."/>
            <person name="Roh S.W."/>
        </authorList>
    </citation>
    <scope>NUCLEOTIDE SEQUENCE [LARGE SCALE GENOMIC DNA]</scope>
    <source>
        <strain evidence="7 8">DSM 103574</strain>
    </source>
</reference>
<dbReference type="Pfam" id="PF02156">
    <property type="entry name" value="Glyco_hydro_26"/>
    <property type="match status" value="1"/>
</dbReference>
<evidence type="ECO:0000256" key="2">
    <source>
        <dbReference type="ARBA" id="ARBA00022801"/>
    </source>
</evidence>
<evidence type="ECO:0000313" key="8">
    <source>
        <dbReference type="Proteomes" id="UP000466848"/>
    </source>
</evidence>
<feature type="chain" id="PRO_5032826844" evidence="5">
    <location>
        <begin position="24"/>
        <end position="517"/>
    </location>
</feature>
<evidence type="ECO:0000256" key="3">
    <source>
        <dbReference type="ARBA" id="ARBA00023295"/>
    </source>
</evidence>
<evidence type="ECO:0000256" key="4">
    <source>
        <dbReference type="PROSITE-ProRule" id="PRU01100"/>
    </source>
</evidence>
<dbReference type="EMBL" id="CP048649">
    <property type="protein sequence ID" value="QIB68979.1"/>
    <property type="molecule type" value="Genomic_DNA"/>
</dbReference>
<dbReference type="PANTHER" id="PTHR40079:SF4">
    <property type="entry name" value="GH26 DOMAIN-CONTAINING PROTEIN-RELATED"/>
    <property type="match status" value="1"/>
</dbReference>
<feature type="domain" description="GH26" evidence="6">
    <location>
        <begin position="204"/>
        <end position="498"/>
    </location>
</feature>
<sequence length="517" mass="60542">MKKILAICVLLAMIVGTTGAAFADSTSITSAQYSLTDAGTYDFFTNYVDGYSMYVDKNMNVDMRYSSVGTILENSNKRIEIYKQYVGNTSKAGYINYSNKFLNNTKDHVTEYNGVQKINGYDVNIVVWHRNKLARVENDKNYYICLDIQKGDYCYTIFMKATDPIANMGGYTYLVDHLSIFAPTKAAYMRVAQKTDVAEKNWNDETKAFYKQYFEDDAELTWGIFEPDTAGFDYSMLDYYQSYYDYQFPILLNYSEFDNTYKHPNLKQRLDAAYEHNKVLELTLQTTWRDDGNMVYDVLEGQYDEFLRDYAKVVADFGHPVLFRLGNEMNGDWCPYSSYNTARDTAIFREFYKYVYSFFETANAQNVIWVWNPNGASFPNFNWNDEMMYYPGDKYVDVVGMTAYNTGTYYSGETWKEFNQLYEGLYNEYCAKFQQPLMITEFASANMGGDKNQWVINMFNTIPYYNRIKVAIWWDGCDWDANGNIARSYFMDETPQLMNTFKKYLNLSSSWEKEMYV</sequence>
<evidence type="ECO:0000259" key="6">
    <source>
        <dbReference type="PROSITE" id="PS51764"/>
    </source>
</evidence>
<dbReference type="SUPFAM" id="SSF51445">
    <property type="entry name" value="(Trans)glycosidases"/>
    <property type="match status" value="1"/>
</dbReference>
<evidence type="ECO:0000256" key="5">
    <source>
        <dbReference type="SAM" id="SignalP"/>
    </source>
</evidence>
<evidence type="ECO:0000256" key="1">
    <source>
        <dbReference type="ARBA" id="ARBA00007754"/>
    </source>
</evidence>
<feature type="active site" description="Nucleophile" evidence="4">
    <location>
        <position position="441"/>
    </location>
</feature>
<dbReference type="RefSeq" id="WP_163065842.1">
    <property type="nucleotide sequence ID" value="NZ_CP048649.1"/>
</dbReference>
<dbReference type="GO" id="GO:0016985">
    <property type="term" value="F:mannan endo-1,4-beta-mannosidase activity"/>
    <property type="evidence" value="ECO:0007669"/>
    <property type="project" value="InterPro"/>
</dbReference>
<dbReference type="Proteomes" id="UP000466848">
    <property type="component" value="Chromosome"/>
</dbReference>
<keyword evidence="5" id="KW-0732">Signal</keyword>
<dbReference type="InterPro" id="IPR017853">
    <property type="entry name" value="GH"/>
</dbReference>
<protein>
    <submittedName>
        <fullName evidence="7">Endoglucanase</fullName>
    </submittedName>
</protein>
<dbReference type="KEGG" id="abut:Ami103574_06425"/>
<keyword evidence="2 4" id="KW-0378">Hydrolase</keyword>
<keyword evidence="3 4" id="KW-0326">Glycosidase</keyword>